<dbReference type="InterPro" id="IPR015813">
    <property type="entry name" value="Pyrv/PenolPyrv_kinase-like_dom"/>
</dbReference>
<dbReference type="OrthoDB" id="9800547at2"/>
<dbReference type="PIRSF" id="PIRSF015582">
    <property type="entry name" value="Cit_lyase_B"/>
    <property type="match status" value="1"/>
</dbReference>
<dbReference type="GO" id="GO:0016829">
    <property type="term" value="F:lyase activity"/>
    <property type="evidence" value="ECO:0007669"/>
    <property type="project" value="UniProtKB-KW"/>
</dbReference>
<name>A0A2C9CS60_9RHOB</name>
<dbReference type="GO" id="GO:0006107">
    <property type="term" value="P:oxaloacetate metabolic process"/>
    <property type="evidence" value="ECO:0007669"/>
    <property type="project" value="TreeGrafter"/>
</dbReference>
<dbReference type="GO" id="GO:0000287">
    <property type="term" value="F:magnesium ion binding"/>
    <property type="evidence" value="ECO:0007669"/>
    <property type="project" value="TreeGrafter"/>
</dbReference>
<evidence type="ECO:0000256" key="1">
    <source>
        <dbReference type="ARBA" id="ARBA00001946"/>
    </source>
</evidence>
<keyword evidence="8" id="KW-0456">Lyase</keyword>
<dbReference type="Gene3D" id="3.20.20.60">
    <property type="entry name" value="Phosphoenolpyruvate-binding domains"/>
    <property type="match status" value="1"/>
</dbReference>
<feature type="binding site" evidence="6">
    <location>
        <position position="123"/>
    </location>
    <ligand>
        <name>Mg(2+)</name>
        <dbReference type="ChEBI" id="CHEBI:18420"/>
    </ligand>
</feature>
<dbReference type="EMBL" id="OCTN01000004">
    <property type="protein sequence ID" value="SOH94371.1"/>
    <property type="molecule type" value="Genomic_DNA"/>
</dbReference>
<dbReference type="AlphaFoldDB" id="A0A2C9CS60"/>
<evidence type="ECO:0000256" key="3">
    <source>
        <dbReference type="ARBA" id="ARBA00022723"/>
    </source>
</evidence>
<protein>
    <submittedName>
        <fullName evidence="8">Citrate lyase subunit beta / citryl-CoA lyase</fullName>
    </submittedName>
</protein>
<evidence type="ECO:0000259" key="7">
    <source>
        <dbReference type="Pfam" id="PF03328"/>
    </source>
</evidence>
<dbReference type="InterPro" id="IPR005000">
    <property type="entry name" value="Aldolase/citrate-lyase_domain"/>
</dbReference>
<evidence type="ECO:0000256" key="6">
    <source>
        <dbReference type="PIRSR" id="PIRSR015582-2"/>
    </source>
</evidence>
<dbReference type="Proteomes" id="UP000220034">
    <property type="component" value="Unassembled WGS sequence"/>
</dbReference>
<organism evidence="8 9">
    <name type="scientific">Pontivivens marinum</name>
    <dbReference type="NCBI Taxonomy" id="1690039"/>
    <lineage>
        <taxon>Bacteria</taxon>
        <taxon>Pseudomonadati</taxon>
        <taxon>Pseudomonadota</taxon>
        <taxon>Alphaproteobacteria</taxon>
        <taxon>Rhodobacterales</taxon>
        <taxon>Paracoccaceae</taxon>
        <taxon>Pontivivens</taxon>
    </lineage>
</organism>
<evidence type="ECO:0000256" key="5">
    <source>
        <dbReference type="PIRSR" id="PIRSR015582-1"/>
    </source>
</evidence>
<evidence type="ECO:0000256" key="2">
    <source>
        <dbReference type="ARBA" id="ARBA00005568"/>
    </source>
</evidence>
<feature type="binding site" evidence="5">
    <location>
        <position position="123"/>
    </location>
    <ligand>
        <name>substrate</name>
    </ligand>
</feature>
<dbReference type="SUPFAM" id="SSF51621">
    <property type="entry name" value="Phosphoenolpyruvate/pyruvate domain"/>
    <property type="match status" value="1"/>
</dbReference>
<dbReference type="PANTHER" id="PTHR32308:SF10">
    <property type="entry name" value="CITRATE LYASE SUBUNIT BETA"/>
    <property type="match status" value="1"/>
</dbReference>
<feature type="binding site" evidence="6">
    <location>
        <position position="147"/>
    </location>
    <ligand>
        <name>Mg(2+)</name>
        <dbReference type="ChEBI" id="CHEBI:18420"/>
    </ligand>
</feature>
<dbReference type="RefSeq" id="WP_097929943.1">
    <property type="nucleotide sequence ID" value="NZ_OCTN01000004.1"/>
</dbReference>
<keyword evidence="4 6" id="KW-0460">Magnesium</keyword>
<evidence type="ECO:0000313" key="8">
    <source>
        <dbReference type="EMBL" id="SOH94371.1"/>
    </source>
</evidence>
<feature type="binding site" evidence="5">
    <location>
        <position position="70"/>
    </location>
    <ligand>
        <name>substrate</name>
    </ligand>
</feature>
<sequence>MSDPAAHKGLTFPLFVPADRPERFSKACAAGTDSVIIDFEDAVAPDSKVAVRRIPERALPVDRKVRLFLRVNAVQTPWYRDDVAFARSVGFDGVVLPKTESAQQIADLRAALDPGRMVIALVETVAGLAAIDEIAAEADQMAFGSIDFAEDMGCAHTRLALLPIRSRIVQAARMAGRIAPIDGVTTTTDDAAIIADDAAHSIEMGFAGKLLIHPKQIAPARGAFRPNAADLDWAQRVVAAAGDGATLAIDGAMVDAPVVARARRILERERTLS</sequence>
<evidence type="ECO:0000256" key="4">
    <source>
        <dbReference type="ARBA" id="ARBA00022842"/>
    </source>
</evidence>
<reference evidence="9" key="1">
    <citation type="submission" date="2017-09" db="EMBL/GenBank/DDBJ databases">
        <authorList>
            <person name="Varghese N."/>
            <person name="Submissions S."/>
        </authorList>
    </citation>
    <scope>NUCLEOTIDE SEQUENCE [LARGE SCALE GENOMIC DNA]</scope>
    <source>
        <strain evidence="9">C7</strain>
    </source>
</reference>
<keyword evidence="9" id="KW-1185">Reference proteome</keyword>
<dbReference type="InterPro" id="IPR011206">
    <property type="entry name" value="Citrate_lyase_beta/mcl1/mcl2"/>
</dbReference>
<dbReference type="InterPro" id="IPR040442">
    <property type="entry name" value="Pyrv_kinase-like_dom_sf"/>
</dbReference>
<keyword evidence="3 6" id="KW-0479">Metal-binding</keyword>
<evidence type="ECO:0000313" key="9">
    <source>
        <dbReference type="Proteomes" id="UP000220034"/>
    </source>
</evidence>
<comment type="similarity">
    <text evidence="2">Belongs to the HpcH/HpaI aldolase family.</text>
</comment>
<proteinExistence type="inferred from homology"/>
<accession>A0A2C9CS60</accession>
<feature type="domain" description="HpcH/HpaI aldolase/citrate lyase" evidence="7">
    <location>
        <begin position="14"/>
        <end position="214"/>
    </location>
</feature>
<gene>
    <name evidence="8" type="ORF">SAMN06273572_10469</name>
</gene>
<dbReference type="PANTHER" id="PTHR32308">
    <property type="entry name" value="LYASE BETA SUBUNIT, PUTATIVE (AFU_ORTHOLOGUE AFUA_4G13030)-RELATED"/>
    <property type="match status" value="1"/>
</dbReference>
<comment type="cofactor">
    <cofactor evidence="1">
        <name>Mg(2+)</name>
        <dbReference type="ChEBI" id="CHEBI:18420"/>
    </cofactor>
</comment>
<dbReference type="Pfam" id="PF03328">
    <property type="entry name" value="HpcH_HpaI"/>
    <property type="match status" value="1"/>
</dbReference>